<evidence type="ECO:0000313" key="2">
    <source>
        <dbReference type="EMBL" id="TRX94711.1"/>
    </source>
</evidence>
<sequence length="137" mass="14714">MTADMTMAMLLTKARHGKNPTLTAFSTLIYKILKEPPNLPTYWFKVHVTKQGPNAPDPQIPMGSTAAGVGHTQGRPGRDVRSDAQKLPCPVPRALSSGQEIKSGSSDSIGRSVDDVNPSRGGRDRQRQALVLVDVPA</sequence>
<dbReference type="EMBL" id="VFLP01000020">
    <property type="protein sequence ID" value="TRX94711.1"/>
    <property type="molecule type" value="Genomic_DNA"/>
</dbReference>
<gene>
    <name evidence="2" type="ORF">FHL15_004483</name>
</gene>
<evidence type="ECO:0000313" key="3">
    <source>
        <dbReference type="Proteomes" id="UP000319160"/>
    </source>
</evidence>
<feature type="compositionally biased region" description="Polar residues" evidence="1">
    <location>
        <begin position="96"/>
        <end position="109"/>
    </location>
</feature>
<dbReference type="Proteomes" id="UP000319160">
    <property type="component" value="Unassembled WGS sequence"/>
</dbReference>
<protein>
    <submittedName>
        <fullName evidence="2">Uncharacterized protein</fullName>
    </submittedName>
</protein>
<feature type="region of interest" description="Disordered" evidence="1">
    <location>
        <begin position="54"/>
        <end position="137"/>
    </location>
</feature>
<keyword evidence="3" id="KW-1185">Reference proteome</keyword>
<dbReference type="AlphaFoldDB" id="A0A553I3D8"/>
<reference evidence="3" key="1">
    <citation type="submission" date="2019-06" db="EMBL/GenBank/DDBJ databases">
        <title>Draft genome sequence of the griseofulvin-producing fungus Xylaria cubensis strain G536.</title>
        <authorList>
            <person name="Mead M.E."/>
            <person name="Raja H.A."/>
            <person name="Steenwyk J.L."/>
            <person name="Knowles S.L."/>
            <person name="Oberlies N.H."/>
            <person name="Rokas A."/>
        </authorList>
    </citation>
    <scope>NUCLEOTIDE SEQUENCE [LARGE SCALE GENOMIC DNA]</scope>
    <source>
        <strain evidence="3">G536</strain>
    </source>
</reference>
<name>A0A553I3D8_9PEZI</name>
<comment type="caution">
    <text evidence="2">The sequence shown here is derived from an EMBL/GenBank/DDBJ whole genome shotgun (WGS) entry which is preliminary data.</text>
</comment>
<proteinExistence type="predicted"/>
<organism evidence="2 3">
    <name type="scientific">Xylaria flabelliformis</name>
    <dbReference type="NCBI Taxonomy" id="2512241"/>
    <lineage>
        <taxon>Eukaryota</taxon>
        <taxon>Fungi</taxon>
        <taxon>Dikarya</taxon>
        <taxon>Ascomycota</taxon>
        <taxon>Pezizomycotina</taxon>
        <taxon>Sordariomycetes</taxon>
        <taxon>Xylariomycetidae</taxon>
        <taxon>Xylariales</taxon>
        <taxon>Xylariaceae</taxon>
        <taxon>Xylaria</taxon>
    </lineage>
</organism>
<accession>A0A553I3D8</accession>
<evidence type="ECO:0000256" key="1">
    <source>
        <dbReference type="SAM" id="MobiDB-lite"/>
    </source>
</evidence>